<proteinExistence type="predicted"/>
<accession>A0A5B7KHU8</accession>
<organism evidence="1 2">
    <name type="scientific">Portunus trituberculatus</name>
    <name type="common">Swimming crab</name>
    <name type="synonym">Neptunus trituberculatus</name>
    <dbReference type="NCBI Taxonomy" id="210409"/>
    <lineage>
        <taxon>Eukaryota</taxon>
        <taxon>Metazoa</taxon>
        <taxon>Ecdysozoa</taxon>
        <taxon>Arthropoda</taxon>
        <taxon>Crustacea</taxon>
        <taxon>Multicrustacea</taxon>
        <taxon>Malacostraca</taxon>
        <taxon>Eumalacostraca</taxon>
        <taxon>Eucarida</taxon>
        <taxon>Decapoda</taxon>
        <taxon>Pleocyemata</taxon>
        <taxon>Brachyura</taxon>
        <taxon>Eubrachyura</taxon>
        <taxon>Portunoidea</taxon>
        <taxon>Portunidae</taxon>
        <taxon>Portuninae</taxon>
        <taxon>Portunus</taxon>
    </lineage>
</organism>
<dbReference type="Proteomes" id="UP000324222">
    <property type="component" value="Unassembled WGS sequence"/>
</dbReference>
<protein>
    <submittedName>
        <fullName evidence="1">Uncharacterized protein</fullName>
    </submittedName>
</protein>
<sequence>MGTTRGSLMVYTAFRGAVKERGDVAVGGEAKLRQHRVFPMDYNKNMNFYCTLLFRRGRIIFSISILLTLSIRNSWLITIHLSVYLSLSICECWRDLFLIYSKFMSFIRNMHMISVG</sequence>
<keyword evidence="2" id="KW-1185">Reference proteome</keyword>
<evidence type="ECO:0000313" key="1">
    <source>
        <dbReference type="EMBL" id="MPD06820.1"/>
    </source>
</evidence>
<dbReference type="AlphaFoldDB" id="A0A5B7KHU8"/>
<dbReference type="EMBL" id="VSRR010153126">
    <property type="protein sequence ID" value="MPD06820.1"/>
    <property type="molecule type" value="Genomic_DNA"/>
</dbReference>
<evidence type="ECO:0000313" key="2">
    <source>
        <dbReference type="Proteomes" id="UP000324222"/>
    </source>
</evidence>
<gene>
    <name evidence="1" type="ORF">E2C01_102649</name>
</gene>
<reference evidence="1 2" key="1">
    <citation type="submission" date="2019-05" db="EMBL/GenBank/DDBJ databases">
        <title>Another draft genome of Portunus trituberculatus and its Hox gene families provides insights of decapod evolution.</title>
        <authorList>
            <person name="Jeong J.-H."/>
            <person name="Song I."/>
            <person name="Kim S."/>
            <person name="Choi T."/>
            <person name="Kim D."/>
            <person name="Ryu S."/>
            <person name="Kim W."/>
        </authorList>
    </citation>
    <scope>NUCLEOTIDE SEQUENCE [LARGE SCALE GENOMIC DNA]</scope>
    <source>
        <tissue evidence="1">Muscle</tissue>
    </source>
</reference>
<comment type="caution">
    <text evidence="1">The sequence shown here is derived from an EMBL/GenBank/DDBJ whole genome shotgun (WGS) entry which is preliminary data.</text>
</comment>
<name>A0A5B7KHU8_PORTR</name>